<feature type="non-terminal residue" evidence="3">
    <location>
        <position position="601"/>
    </location>
</feature>
<protein>
    <submittedName>
        <fullName evidence="3">Purine and uridine phosphorylase</fullName>
    </submittedName>
</protein>
<dbReference type="SUPFAM" id="SSF52540">
    <property type="entry name" value="P-loop containing nucleoside triphosphate hydrolases"/>
    <property type="match status" value="1"/>
</dbReference>
<evidence type="ECO:0000256" key="1">
    <source>
        <dbReference type="ARBA" id="ARBA00022737"/>
    </source>
</evidence>
<proteinExistence type="predicted"/>
<dbReference type="AlphaFoldDB" id="A0A4T0B1E2"/>
<organism evidence="3 4">
    <name type="scientific">Aureobasidium pullulans</name>
    <name type="common">Black yeast</name>
    <name type="synonym">Pullularia pullulans</name>
    <dbReference type="NCBI Taxonomy" id="5580"/>
    <lineage>
        <taxon>Eukaryota</taxon>
        <taxon>Fungi</taxon>
        <taxon>Dikarya</taxon>
        <taxon>Ascomycota</taxon>
        <taxon>Pezizomycotina</taxon>
        <taxon>Dothideomycetes</taxon>
        <taxon>Dothideomycetidae</taxon>
        <taxon>Dothideales</taxon>
        <taxon>Saccotheciaceae</taxon>
        <taxon>Aureobasidium</taxon>
    </lineage>
</organism>
<dbReference type="InterPro" id="IPR056884">
    <property type="entry name" value="NPHP3-like_N"/>
</dbReference>
<keyword evidence="1" id="KW-0677">Repeat</keyword>
<dbReference type="GO" id="GO:0009116">
    <property type="term" value="P:nucleoside metabolic process"/>
    <property type="evidence" value="ECO:0007669"/>
    <property type="project" value="InterPro"/>
</dbReference>
<feature type="domain" description="Nephrocystin 3-like N-terminal" evidence="2">
    <location>
        <begin position="410"/>
        <end position="570"/>
    </location>
</feature>
<dbReference type="Gene3D" id="3.40.50.1580">
    <property type="entry name" value="Nucleoside phosphorylase domain"/>
    <property type="match status" value="1"/>
</dbReference>
<dbReference type="InterPro" id="IPR027417">
    <property type="entry name" value="P-loop_NTPase"/>
</dbReference>
<dbReference type="InterPro" id="IPR053137">
    <property type="entry name" value="NLR-like"/>
</dbReference>
<gene>
    <name evidence="3" type="ORF">D6C78_11026</name>
</gene>
<evidence type="ECO:0000259" key="2">
    <source>
        <dbReference type="Pfam" id="PF24883"/>
    </source>
</evidence>
<dbReference type="PANTHER" id="PTHR46082">
    <property type="entry name" value="ATP/GTP-BINDING PROTEIN-RELATED"/>
    <property type="match status" value="1"/>
</dbReference>
<evidence type="ECO:0000313" key="3">
    <source>
        <dbReference type="EMBL" id="TIA27730.1"/>
    </source>
</evidence>
<reference evidence="3 4" key="1">
    <citation type="submission" date="2018-10" db="EMBL/GenBank/DDBJ databases">
        <title>Fifty Aureobasidium pullulans genomes reveal a recombining polyextremotolerant generalist.</title>
        <authorList>
            <person name="Gostincar C."/>
            <person name="Turk M."/>
            <person name="Zajc J."/>
            <person name="Gunde-Cimerman N."/>
        </authorList>
    </citation>
    <scope>NUCLEOTIDE SEQUENCE [LARGE SCALE GENOMIC DNA]</scope>
    <source>
        <strain evidence="3 4">EXF-1645</strain>
    </source>
</reference>
<evidence type="ECO:0000313" key="4">
    <source>
        <dbReference type="Proteomes" id="UP000308724"/>
    </source>
</evidence>
<dbReference type="Proteomes" id="UP000308724">
    <property type="component" value="Unassembled WGS sequence"/>
</dbReference>
<dbReference type="SUPFAM" id="SSF53167">
    <property type="entry name" value="Purine and uridine phosphorylases"/>
    <property type="match status" value="1"/>
</dbReference>
<dbReference type="EMBL" id="QZBZ01000796">
    <property type="protein sequence ID" value="TIA27730.1"/>
    <property type="molecule type" value="Genomic_DNA"/>
</dbReference>
<dbReference type="InterPro" id="IPR035994">
    <property type="entry name" value="Nucleoside_phosphorylase_sf"/>
</dbReference>
<dbReference type="GO" id="GO:0003824">
    <property type="term" value="F:catalytic activity"/>
    <property type="evidence" value="ECO:0007669"/>
    <property type="project" value="InterPro"/>
</dbReference>
<comment type="caution">
    <text evidence="3">The sequence shown here is derived from an EMBL/GenBank/DDBJ whole genome shotgun (WGS) entry which is preliminary data.</text>
</comment>
<dbReference type="Gene3D" id="3.40.50.300">
    <property type="entry name" value="P-loop containing nucleotide triphosphate hydrolases"/>
    <property type="match status" value="1"/>
</dbReference>
<accession>A0A4T0B1E2</accession>
<dbReference type="PANTHER" id="PTHR46082:SF11">
    <property type="entry name" value="AAA+ ATPASE DOMAIN-CONTAINING PROTEIN-RELATED"/>
    <property type="match status" value="1"/>
</dbReference>
<name>A0A4T0B1E2_AURPU</name>
<sequence length="601" mass="66916">MQTSTNHCKTSNHTKNMSDPALYTVGWICAIPTESIAASLFLDGEEHERLTYVSTNDSNDYTLGEMAGHNVVIAVLPDGEYGQTSATAVVKDMLSSFPNIRVGFMVGIAGGAPTSKNDIRLGDIVVSSPHDDTGGVLQYDYGKMIQGQGFLQTGFLNQPSTLVRTAVSGLKAQYKKKGNVIETKIKTILDEYTELSEEFGRPDGDKDRLYKADVVHPAEIEGTCGDICGTQPEKLVERRARTLREDKRTIIHYGTIASGSWLMKDAHARDLLAEERGVLCFEMEAAGLINHLPCLVVRGICDYSDSHKNKDWQGYAAMAAAAYVKDLLTRMVPSRVEAEAKLKEVIDSDLVLTRSQVSQKVDAIGTTTQKVHVDVGELRMQEHRSRMIKWLSPSDPSTNYNKALEQRQEGTGLWFIHGDAFKQWKQHSNSFLWLHGIPGCGKTVLSSTIIEHLKLDTTCEVLLYFYFDFNDTSKQTLDNVLRSLIKQLYQQQPDARQSLDQSWNAHGEGSQQPSTSSLQSVLQAMLSMIDKAYIVLDALDESKSRGDLLVWLKTLATSKFTACQLLVTARREEDIESALQTWIHPEDRIAIQQSDVDVDIE</sequence>
<dbReference type="Pfam" id="PF24883">
    <property type="entry name" value="NPHP3_N"/>
    <property type="match status" value="1"/>
</dbReference>